<reference evidence="1" key="4">
    <citation type="submission" date="2019-03" db="UniProtKB">
        <authorList>
            <consortium name="EnsemblPlants"/>
        </authorList>
    </citation>
    <scope>IDENTIFICATION</scope>
</reference>
<reference evidence="1" key="3">
    <citation type="journal article" date="2017" name="Nature">
        <title>Genome sequence of the progenitor of the wheat D genome Aegilops tauschii.</title>
        <authorList>
            <person name="Luo M.C."/>
            <person name="Gu Y.Q."/>
            <person name="Puiu D."/>
            <person name="Wang H."/>
            <person name="Twardziok S.O."/>
            <person name="Deal K.R."/>
            <person name="Huo N."/>
            <person name="Zhu T."/>
            <person name="Wang L."/>
            <person name="Wang Y."/>
            <person name="McGuire P.E."/>
            <person name="Liu S."/>
            <person name="Long H."/>
            <person name="Ramasamy R.K."/>
            <person name="Rodriguez J.C."/>
            <person name="Van S.L."/>
            <person name="Yuan L."/>
            <person name="Wang Z."/>
            <person name="Xia Z."/>
            <person name="Xiao L."/>
            <person name="Anderson O.D."/>
            <person name="Ouyang S."/>
            <person name="Liang Y."/>
            <person name="Zimin A.V."/>
            <person name="Pertea G."/>
            <person name="Qi P."/>
            <person name="Bennetzen J.L."/>
            <person name="Dai X."/>
            <person name="Dawson M.W."/>
            <person name="Muller H.G."/>
            <person name="Kugler K."/>
            <person name="Rivarola-Duarte L."/>
            <person name="Spannagl M."/>
            <person name="Mayer K.F.X."/>
            <person name="Lu F.H."/>
            <person name="Bevan M.W."/>
            <person name="Leroy P."/>
            <person name="Li P."/>
            <person name="You F.M."/>
            <person name="Sun Q."/>
            <person name="Liu Z."/>
            <person name="Lyons E."/>
            <person name="Wicker T."/>
            <person name="Salzberg S.L."/>
            <person name="Devos K.M."/>
            <person name="Dvorak J."/>
        </authorList>
    </citation>
    <scope>NUCLEOTIDE SEQUENCE [LARGE SCALE GENOMIC DNA]</scope>
    <source>
        <strain evidence="1">cv. AL8/78</strain>
    </source>
</reference>
<dbReference type="EnsemblPlants" id="AET4Gv20581800.9">
    <property type="protein sequence ID" value="AET4Gv20581800.9"/>
    <property type="gene ID" value="AET4Gv20581800"/>
</dbReference>
<organism evidence="1 2">
    <name type="scientific">Aegilops tauschii subsp. strangulata</name>
    <name type="common">Goatgrass</name>
    <dbReference type="NCBI Taxonomy" id="200361"/>
    <lineage>
        <taxon>Eukaryota</taxon>
        <taxon>Viridiplantae</taxon>
        <taxon>Streptophyta</taxon>
        <taxon>Embryophyta</taxon>
        <taxon>Tracheophyta</taxon>
        <taxon>Spermatophyta</taxon>
        <taxon>Magnoliopsida</taxon>
        <taxon>Liliopsida</taxon>
        <taxon>Poales</taxon>
        <taxon>Poaceae</taxon>
        <taxon>BOP clade</taxon>
        <taxon>Pooideae</taxon>
        <taxon>Triticodae</taxon>
        <taxon>Triticeae</taxon>
        <taxon>Triticinae</taxon>
        <taxon>Aegilops</taxon>
    </lineage>
</organism>
<reference evidence="1" key="5">
    <citation type="journal article" date="2021" name="G3 (Bethesda)">
        <title>Aegilops tauschii genome assembly Aet v5.0 features greater sequence contiguity and improved annotation.</title>
        <authorList>
            <person name="Wang L."/>
            <person name="Zhu T."/>
            <person name="Rodriguez J.C."/>
            <person name="Deal K.R."/>
            <person name="Dubcovsky J."/>
            <person name="McGuire P.E."/>
            <person name="Lux T."/>
            <person name="Spannagl M."/>
            <person name="Mayer K.F.X."/>
            <person name="Baldrich P."/>
            <person name="Meyers B.C."/>
            <person name="Huo N."/>
            <person name="Gu Y.Q."/>
            <person name="Zhou H."/>
            <person name="Devos K.M."/>
            <person name="Bennetzen J.L."/>
            <person name="Unver T."/>
            <person name="Budak H."/>
            <person name="Gulick P.J."/>
            <person name="Galiba G."/>
            <person name="Kalapos B."/>
            <person name="Nelson D.R."/>
            <person name="Li P."/>
            <person name="You F.M."/>
            <person name="Luo M.C."/>
            <person name="Dvorak J."/>
        </authorList>
    </citation>
    <scope>NUCLEOTIDE SEQUENCE [LARGE SCALE GENOMIC DNA]</scope>
    <source>
        <strain evidence="1">cv. AL8/78</strain>
    </source>
</reference>
<reference evidence="2" key="1">
    <citation type="journal article" date="2014" name="Science">
        <title>Ancient hybridizations among the ancestral genomes of bread wheat.</title>
        <authorList>
            <consortium name="International Wheat Genome Sequencing Consortium,"/>
            <person name="Marcussen T."/>
            <person name="Sandve S.R."/>
            <person name="Heier L."/>
            <person name="Spannagl M."/>
            <person name="Pfeifer M."/>
            <person name="Jakobsen K.S."/>
            <person name="Wulff B.B."/>
            <person name="Steuernagel B."/>
            <person name="Mayer K.F."/>
            <person name="Olsen O.A."/>
        </authorList>
    </citation>
    <scope>NUCLEOTIDE SEQUENCE [LARGE SCALE GENOMIC DNA]</scope>
    <source>
        <strain evidence="2">cv. AL8/78</strain>
    </source>
</reference>
<sequence>YSHDLIELTTAVVVLSGGCTVHGTGKSRAGICRSASGYLPASQFTTVHTY</sequence>
<dbReference type="Proteomes" id="UP000015105">
    <property type="component" value="Chromosome 4D"/>
</dbReference>
<evidence type="ECO:0000313" key="1">
    <source>
        <dbReference type="EnsemblPlants" id="AET4Gv20581800.9"/>
    </source>
</evidence>
<protein>
    <submittedName>
        <fullName evidence="1">Uncharacterized protein</fullName>
    </submittedName>
</protein>
<keyword evidence="2" id="KW-1185">Reference proteome</keyword>
<evidence type="ECO:0000313" key="2">
    <source>
        <dbReference type="Proteomes" id="UP000015105"/>
    </source>
</evidence>
<dbReference type="Gramene" id="AET4Gv20581800.9">
    <property type="protein sequence ID" value="AET4Gv20581800.9"/>
    <property type="gene ID" value="AET4Gv20581800"/>
</dbReference>
<accession>A0A453IJ51</accession>
<name>A0A453IJ51_AEGTS</name>
<reference evidence="2" key="2">
    <citation type="journal article" date="2017" name="Nat. Plants">
        <title>The Aegilops tauschii genome reveals multiple impacts of transposons.</title>
        <authorList>
            <person name="Zhao G."/>
            <person name="Zou C."/>
            <person name="Li K."/>
            <person name="Wang K."/>
            <person name="Li T."/>
            <person name="Gao L."/>
            <person name="Zhang X."/>
            <person name="Wang H."/>
            <person name="Yang Z."/>
            <person name="Liu X."/>
            <person name="Jiang W."/>
            <person name="Mao L."/>
            <person name="Kong X."/>
            <person name="Jiao Y."/>
            <person name="Jia J."/>
        </authorList>
    </citation>
    <scope>NUCLEOTIDE SEQUENCE [LARGE SCALE GENOMIC DNA]</scope>
    <source>
        <strain evidence="2">cv. AL8/78</strain>
    </source>
</reference>
<proteinExistence type="predicted"/>
<dbReference type="AlphaFoldDB" id="A0A453IJ51"/>